<evidence type="ECO:0000256" key="1">
    <source>
        <dbReference type="SAM" id="MobiDB-lite"/>
    </source>
</evidence>
<reference evidence="2 3" key="1">
    <citation type="journal article" date="2008" name="Nature">
        <title>The genome of the model beetle and pest Tribolium castaneum.</title>
        <authorList>
            <consortium name="Tribolium Genome Sequencing Consortium"/>
            <person name="Richards S."/>
            <person name="Gibbs R.A."/>
            <person name="Weinstock G.M."/>
            <person name="Brown S.J."/>
            <person name="Denell R."/>
            <person name="Beeman R.W."/>
            <person name="Gibbs R."/>
            <person name="Beeman R.W."/>
            <person name="Brown S.J."/>
            <person name="Bucher G."/>
            <person name="Friedrich M."/>
            <person name="Grimmelikhuijzen C.J."/>
            <person name="Klingler M."/>
            <person name="Lorenzen M."/>
            <person name="Richards S."/>
            <person name="Roth S."/>
            <person name="Schroder R."/>
            <person name="Tautz D."/>
            <person name="Zdobnov E.M."/>
            <person name="Muzny D."/>
            <person name="Gibbs R.A."/>
            <person name="Weinstock G.M."/>
            <person name="Attaway T."/>
            <person name="Bell S."/>
            <person name="Buhay C.J."/>
            <person name="Chandrabose M.N."/>
            <person name="Chavez D."/>
            <person name="Clerk-Blankenburg K.P."/>
            <person name="Cree A."/>
            <person name="Dao M."/>
            <person name="Davis C."/>
            <person name="Chacko J."/>
            <person name="Dinh H."/>
            <person name="Dugan-Rocha S."/>
            <person name="Fowler G."/>
            <person name="Garner T.T."/>
            <person name="Garnes J."/>
            <person name="Gnirke A."/>
            <person name="Hawes A."/>
            <person name="Hernandez J."/>
            <person name="Hines S."/>
            <person name="Holder M."/>
            <person name="Hume J."/>
            <person name="Jhangiani S.N."/>
            <person name="Joshi V."/>
            <person name="Khan Z.M."/>
            <person name="Jackson L."/>
            <person name="Kovar C."/>
            <person name="Kowis A."/>
            <person name="Lee S."/>
            <person name="Lewis L.R."/>
            <person name="Margolis J."/>
            <person name="Morgan M."/>
            <person name="Nazareth L.V."/>
            <person name="Nguyen N."/>
            <person name="Okwuonu G."/>
            <person name="Parker D."/>
            <person name="Richards S."/>
            <person name="Ruiz S.J."/>
            <person name="Santibanez J."/>
            <person name="Savard J."/>
            <person name="Scherer S.E."/>
            <person name="Schneider B."/>
            <person name="Sodergren E."/>
            <person name="Tautz D."/>
            <person name="Vattahil S."/>
            <person name="Villasana D."/>
            <person name="White C.S."/>
            <person name="Wright R."/>
            <person name="Park Y."/>
            <person name="Beeman R.W."/>
            <person name="Lord J."/>
            <person name="Oppert B."/>
            <person name="Lorenzen M."/>
            <person name="Brown S."/>
            <person name="Wang L."/>
            <person name="Savard J."/>
            <person name="Tautz D."/>
            <person name="Richards S."/>
            <person name="Weinstock G."/>
            <person name="Gibbs R.A."/>
            <person name="Liu Y."/>
            <person name="Worley K."/>
            <person name="Weinstock G."/>
            <person name="Elsik C.G."/>
            <person name="Reese J.T."/>
            <person name="Elhaik E."/>
            <person name="Landan G."/>
            <person name="Graur D."/>
            <person name="Arensburger P."/>
            <person name="Atkinson P."/>
            <person name="Beeman R.W."/>
            <person name="Beidler J."/>
            <person name="Brown S.J."/>
            <person name="Demuth J.P."/>
            <person name="Drury D.W."/>
            <person name="Du Y.Z."/>
            <person name="Fujiwara H."/>
            <person name="Lorenzen M."/>
            <person name="Maselli V."/>
            <person name="Osanai M."/>
            <person name="Park Y."/>
            <person name="Robertson H.M."/>
            <person name="Tu Z."/>
            <person name="Wang J.J."/>
            <person name="Wang S."/>
            <person name="Richards S."/>
            <person name="Song H."/>
            <person name="Zhang L."/>
            <person name="Sodergren E."/>
            <person name="Werner D."/>
            <person name="Stanke M."/>
            <person name="Morgenstern B."/>
            <person name="Solovyev V."/>
            <person name="Kosarev P."/>
            <person name="Brown G."/>
            <person name="Chen H.C."/>
            <person name="Ermolaeva O."/>
            <person name="Hlavina W."/>
            <person name="Kapustin Y."/>
            <person name="Kiryutin B."/>
            <person name="Kitts P."/>
            <person name="Maglott D."/>
            <person name="Pruitt K."/>
            <person name="Sapojnikov V."/>
            <person name="Souvorov A."/>
            <person name="Mackey A.J."/>
            <person name="Waterhouse R.M."/>
            <person name="Wyder S."/>
            <person name="Zdobnov E.M."/>
            <person name="Zdobnov E.M."/>
            <person name="Wyder S."/>
            <person name="Kriventseva E.V."/>
            <person name="Kadowaki T."/>
            <person name="Bork P."/>
            <person name="Aranda M."/>
            <person name="Bao R."/>
            <person name="Beermann A."/>
            <person name="Berns N."/>
            <person name="Bolognesi R."/>
            <person name="Bonneton F."/>
            <person name="Bopp D."/>
            <person name="Brown S.J."/>
            <person name="Bucher G."/>
            <person name="Butts T."/>
            <person name="Chaumot A."/>
            <person name="Denell R.E."/>
            <person name="Ferrier D.E."/>
            <person name="Friedrich M."/>
            <person name="Gordon C.M."/>
            <person name="Jindra M."/>
            <person name="Klingler M."/>
            <person name="Lan Q."/>
            <person name="Lattorff H.M."/>
            <person name="Laudet V."/>
            <person name="von Levetsow C."/>
            <person name="Liu Z."/>
            <person name="Lutz R."/>
            <person name="Lynch J.A."/>
            <person name="da Fonseca R.N."/>
            <person name="Posnien N."/>
            <person name="Reuter R."/>
            <person name="Roth S."/>
            <person name="Savard J."/>
            <person name="Schinko J.B."/>
            <person name="Schmitt C."/>
            <person name="Schoppmeier M."/>
            <person name="Schroder R."/>
            <person name="Shippy T.D."/>
            <person name="Simonnet F."/>
            <person name="Marques-Souza H."/>
            <person name="Tautz D."/>
            <person name="Tomoyasu Y."/>
            <person name="Trauner J."/>
            <person name="Van der Zee M."/>
            <person name="Vervoort M."/>
            <person name="Wittkopp N."/>
            <person name="Wimmer E.A."/>
            <person name="Yang X."/>
            <person name="Jones A.K."/>
            <person name="Sattelle D.B."/>
            <person name="Ebert P.R."/>
            <person name="Nelson D."/>
            <person name="Scott J.G."/>
            <person name="Beeman R.W."/>
            <person name="Muthukrishnan S."/>
            <person name="Kramer K.J."/>
            <person name="Arakane Y."/>
            <person name="Beeman R.W."/>
            <person name="Zhu Q."/>
            <person name="Hogenkamp D."/>
            <person name="Dixit R."/>
            <person name="Oppert B."/>
            <person name="Jiang H."/>
            <person name="Zou Z."/>
            <person name="Marshall J."/>
            <person name="Elpidina E."/>
            <person name="Vinokurov K."/>
            <person name="Oppert C."/>
            <person name="Zou Z."/>
            <person name="Evans J."/>
            <person name="Lu Z."/>
            <person name="Zhao P."/>
            <person name="Sumathipala N."/>
            <person name="Altincicek B."/>
            <person name="Vilcinskas A."/>
            <person name="Williams M."/>
            <person name="Hultmark D."/>
            <person name="Hetru C."/>
            <person name="Jiang H."/>
            <person name="Grimmelikhuijzen C.J."/>
            <person name="Hauser F."/>
            <person name="Cazzamali G."/>
            <person name="Williamson M."/>
            <person name="Park Y."/>
            <person name="Li B."/>
            <person name="Tanaka Y."/>
            <person name="Predel R."/>
            <person name="Neupert S."/>
            <person name="Schachtner J."/>
            <person name="Verleyen P."/>
            <person name="Raible F."/>
            <person name="Bork P."/>
            <person name="Friedrich M."/>
            <person name="Walden K.K."/>
            <person name="Robertson H.M."/>
            <person name="Angeli S."/>
            <person name="Foret S."/>
            <person name="Bucher G."/>
            <person name="Schuetz S."/>
            <person name="Maleszka R."/>
            <person name="Wimmer E.A."/>
            <person name="Beeman R.W."/>
            <person name="Lorenzen M."/>
            <person name="Tomoyasu Y."/>
            <person name="Miller S.C."/>
            <person name="Grossmann D."/>
            <person name="Bucher G."/>
        </authorList>
    </citation>
    <scope>NUCLEOTIDE SEQUENCE [LARGE SCALE GENOMIC DNA]</scope>
    <source>
        <strain evidence="2 3">Georgia GA2</strain>
    </source>
</reference>
<protein>
    <submittedName>
        <fullName evidence="2">Uncharacterized protein</fullName>
    </submittedName>
</protein>
<evidence type="ECO:0000313" key="3">
    <source>
        <dbReference type="Proteomes" id="UP000007266"/>
    </source>
</evidence>
<dbReference type="EMBL" id="KQ971338">
    <property type="protein sequence ID" value="KYB28110.1"/>
    <property type="molecule type" value="Genomic_DNA"/>
</dbReference>
<feature type="region of interest" description="Disordered" evidence="1">
    <location>
        <begin position="86"/>
        <end position="110"/>
    </location>
</feature>
<keyword evidence="3" id="KW-1185">Reference proteome</keyword>
<proteinExistence type="predicted"/>
<dbReference type="OMA" id="FPIRISW"/>
<evidence type="ECO:0000313" key="2">
    <source>
        <dbReference type="EMBL" id="KYB28110.1"/>
    </source>
</evidence>
<reference evidence="2 3" key="2">
    <citation type="journal article" date="2010" name="Nucleic Acids Res.">
        <title>BeetleBase in 2010: revisions to provide comprehensive genomic information for Tribolium castaneum.</title>
        <authorList>
            <person name="Kim H.S."/>
            <person name="Murphy T."/>
            <person name="Xia J."/>
            <person name="Caragea D."/>
            <person name="Park Y."/>
            <person name="Beeman R.W."/>
            <person name="Lorenzen M.D."/>
            <person name="Butcher S."/>
            <person name="Manak J.R."/>
            <person name="Brown S.J."/>
        </authorList>
    </citation>
    <scope>GENOME REANNOTATION</scope>
    <source>
        <strain evidence="2 3">Georgia GA2</strain>
    </source>
</reference>
<accession>A0A139WJE0</accession>
<sequence>MNKLPKINEESINDDRHQKAIKCKVKIYKITNMQRCPYIHEMKERLLGEQIPMEPLPKKIPTPPPFAMDQPHHQQPVATIVRLNADGYGSHTSPTHHRADRTPLMPKEPEDDFHYVETTFVPKNAK</sequence>
<organism evidence="2 3">
    <name type="scientific">Tribolium castaneum</name>
    <name type="common">Red flour beetle</name>
    <dbReference type="NCBI Taxonomy" id="7070"/>
    <lineage>
        <taxon>Eukaryota</taxon>
        <taxon>Metazoa</taxon>
        <taxon>Ecdysozoa</taxon>
        <taxon>Arthropoda</taxon>
        <taxon>Hexapoda</taxon>
        <taxon>Insecta</taxon>
        <taxon>Pterygota</taxon>
        <taxon>Neoptera</taxon>
        <taxon>Endopterygota</taxon>
        <taxon>Coleoptera</taxon>
        <taxon>Polyphaga</taxon>
        <taxon>Cucujiformia</taxon>
        <taxon>Tenebrionidae</taxon>
        <taxon>Tenebrionidae incertae sedis</taxon>
        <taxon>Tribolium</taxon>
    </lineage>
</organism>
<dbReference type="AlphaFoldDB" id="A0A139WJE0"/>
<name>A0A139WJE0_TRICA</name>
<gene>
    <name evidence="2" type="primary">AUGUSTUS-3.0.2_32883</name>
    <name evidence="2" type="ORF">TcasGA2_TC032883</name>
</gene>
<dbReference type="Proteomes" id="UP000007266">
    <property type="component" value="Linkage group 4"/>
</dbReference>